<dbReference type="GO" id="GO:0022857">
    <property type="term" value="F:transmembrane transporter activity"/>
    <property type="evidence" value="ECO:0007669"/>
    <property type="project" value="InterPro"/>
</dbReference>
<keyword evidence="8" id="KW-1185">Reference proteome</keyword>
<feature type="transmembrane region" description="Helical" evidence="6">
    <location>
        <begin position="167"/>
        <end position="188"/>
    </location>
</feature>
<feature type="transmembrane region" description="Helical" evidence="6">
    <location>
        <begin position="20"/>
        <end position="43"/>
    </location>
</feature>
<keyword evidence="2" id="KW-0813">Transport</keyword>
<dbReference type="Proteomes" id="UP000481043">
    <property type="component" value="Unassembled WGS sequence"/>
</dbReference>
<proteinExistence type="predicted"/>
<feature type="transmembrane region" description="Helical" evidence="6">
    <location>
        <begin position="247"/>
        <end position="269"/>
    </location>
</feature>
<evidence type="ECO:0000256" key="6">
    <source>
        <dbReference type="SAM" id="Phobius"/>
    </source>
</evidence>
<feature type="transmembrane region" description="Helical" evidence="6">
    <location>
        <begin position="369"/>
        <end position="390"/>
    </location>
</feature>
<evidence type="ECO:0000256" key="3">
    <source>
        <dbReference type="ARBA" id="ARBA00022692"/>
    </source>
</evidence>
<dbReference type="PANTHER" id="PTHR45649">
    <property type="entry name" value="AMINO-ACID PERMEASE BAT1"/>
    <property type="match status" value="1"/>
</dbReference>
<comment type="caution">
    <text evidence="7">The sequence shown here is derived from an EMBL/GenBank/DDBJ whole genome shotgun (WGS) entry which is preliminary data.</text>
</comment>
<dbReference type="PIRSF" id="PIRSF006060">
    <property type="entry name" value="AA_transporter"/>
    <property type="match status" value="1"/>
</dbReference>
<keyword evidence="5 6" id="KW-0472">Membrane</keyword>
<feature type="transmembrane region" description="Helical" evidence="6">
    <location>
        <begin position="136"/>
        <end position="155"/>
    </location>
</feature>
<feature type="transmembrane region" description="Helical" evidence="6">
    <location>
        <begin position="55"/>
        <end position="76"/>
    </location>
</feature>
<dbReference type="InterPro" id="IPR002293">
    <property type="entry name" value="AA/rel_permease1"/>
</dbReference>
<organism evidence="7 8">
    <name type="scientific">Bacillus mesophilus</name>
    <dbReference type="NCBI Taxonomy" id="1808955"/>
    <lineage>
        <taxon>Bacteria</taxon>
        <taxon>Bacillati</taxon>
        <taxon>Bacillota</taxon>
        <taxon>Bacilli</taxon>
        <taxon>Bacillales</taxon>
        <taxon>Bacillaceae</taxon>
        <taxon>Bacillus</taxon>
    </lineage>
</organism>
<gene>
    <name evidence="7" type="ORF">G4D63_17120</name>
</gene>
<accession>A0A6M0QCL4</accession>
<dbReference type="Gene3D" id="1.20.1740.10">
    <property type="entry name" value="Amino acid/polyamine transporter I"/>
    <property type="match status" value="1"/>
</dbReference>
<dbReference type="EMBL" id="JAAIWM010000007">
    <property type="protein sequence ID" value="NEY73459.1"/>
    <property type="molecule type" value="Genomic_DNA"/>
</dbReference>
<evidence type="ECO:0000256" key="5">
    <source>
        <dbReference type="ARBA" id="ARBA00023136"/>
    </source>
</evidence>
<feature type="transmembrane region" description="Helical" evidence="6">
    <location>
        <begin position="208"/>
        <end position="226"/>
    </location>
</feature>
<evidence type="ECO:0000313" key="7">
    <source>
        <dbReference type="EMBL" id="NEY73459.1"/>
    </source>
</evidence>
<evidence type="ECO:0000256" key="4">
    <source>
        <dbReference type="ARBA" id="ARBA00022989"/>
    </source>
</evidence>
<reference evidence="7 8" key="1">
    <citation type="submission" date="2020-02" db="EMBL/GenBank/DDBJ databases">
        <title>Bacillus aquiflavi sp. nov., isolated from yellow water of strong flavor Chinese baijiu in Yibin region of China.</title>
        <authorList>
            <person name="Xie J."/>
        </authorList>
    </citation>
    <scope>NUCLEOTIDE SEQUENCE [LARGE SCALE GENOMIC DNA]</scope>
    <source>
        <strain evidence="7 8">SA4</strain>
    </source>
</reference>
<keyword evidence="3 6" id="KW-0812">Transmembrane</keyword>
<feature type="transmembrane region" description="Helical" evidence="6">
    <location>
        <begin position="411"/>
        <end position="428"/>
    </location>
</feature>
<feature type="transmembrane region" description="Helical" evidence="6">
    <location>
        <begin position="97"/>
        <end position="116"/>
    </location>
</feature>
<protein>
    <submittedName>
        <fullName evidence="7">Amino acid permease</fullName>
    </submittedName>
</protein>
<dbReference type="Pfam" id="PF13520">
    <property type="entry name" value="AA_permease_2"/>
    <property type="match status" value="1"/>
</dbReference>
<dbReference type="GO" id="GO:0016020">
    <property type="term" value="C:membrane"/>
    <property type="evidence" value="ECO:0007669"/>
    <property type="project" value="UniProtKB-SubCell"/>
</dbReference>
<evidence type="ECO:0000256" key="1">
    <source>
        <dbReference type="ARBA" id="ARBA00004141"/>
    </source>
</evidence>
<feature type="transmembrane region" description="Helical" evidence="6">
    <location>
        <begin position="343"/>
        <end position="363"/>
    </location>
</feature>
<evidence type="ECO:0000256" key="2">
    <source>
        <dbReference type="ARBA" id="ARBA00022448"/>
    </source>
</evidence>
<dbReference type="PANTHER" id="PTHR45649:SF26">
    <property type="entry name" value="OS04G0435100 PROTEIN"/>
    <property type="match status" value="1"/>
</dbReference>
<dbReference type="RefSeq" id="WP_163181023.1">
    <property type="nucleotide sequence ID" value="NZ_JAAIWM010000007.1"/>
</dbReference>
<name>A0A6M0QCL4_9BACI</name>
<comment type="subcellular location">
    <subcellularLocation>
        <location evidence="1">Membrane</location>
        <topology evidence="1">Multi-pass membrane protein</topology>
    </subcellularLocation>
</comment>
<sequence>MSNQNELNGFHYKQELKRTLKLFSSFAVAFSFISITTGIFTNYGFVLGTSGPAGIWTWPIVTIGHLLIALIFAELAGRIPISGYSYQWVSRIANRGLGWFSGWIAFCFLMLVVPTVNYGLAPIVGEMFGFGTSKTTLATIVIVTLIIQALINIFGVKLATRINDAAVYTEVIGMIGIIIIIGAVVIFGNADWSMLVNTGDGLAREGSYLGAFILAALMGSYTIVGFEAAANLSEETVNAKVNVPKAIILSVLLSGIIGFIFLIVISIAIPDLAAATNSANPIPYVLQHYLGKTTANLFLVLVIISIFACGLIIMASASRLIFAMSRDNVFYGAKVFKKVSEGGSVPTNAILLVLGLGIIAVLFADSLTLLVGATAVLPAILYLITVCAYARKSKDLPPTDSFTLGKWRKPVTYLTIIWLVIEIGILTIPSAFHQVAIVAGILMLVGVILYFISFRKNMLAGKIGIKE</sequence>
<feature type="transmembrane region" description="Helical" evidence="6">
    <location>
        <begin position="297"/>
        <end position="322"/>
    </location>
</feature>
<evidence type="ECO:0000313" key="8">
    <source>
        <dbReference type="Proteomes" id="UP000481043"/>
    </source>
</evidence>
<dbReference type="AlphaFoldDB" id="A0A6M0QCL4"/>
<feature type="transmembrane region" description="Helical" evidence="6">
    <location>
        <begin position="434"/>
        <end position="452"/>
    </location>
</feature>
<keyword evidence="4 6" id="KW-1133">Transmembrane helix</keyword>